<dbReference type="EMBL" id="CP001197">
    <property type="protein sequence ID" value="ACL09201.1"/>
    <property type="molecule type" value="Genomic_DNA"/>
</dbReference>
<dbReference type="OrthoDB" id="1868456at2"/>
<dbReference type="KEGG" id="dvm:DvMF_2258"/>
<name>B8DQT2_NITV9</name>
<feature type="region of interest" description="Disordered" evidence="1">
    <location>
        <begin position="51"/>
        <end position="80"/>
    </location>
</feature>
<evidence type="ECO:0000256" key="1">
    <source>
        <dbReference type="SAM" id="MobiDB-lite"/>
    </source>
</evidence>
<dbReference type="eggNOG" id="ENOG5033G9X">
    <property type="taxonomic scope" value="Bacteria"/>
</dbReference>
<protein>
    <submittedName>
        <fullName evidence="2">Uncharacterized protein</fullName>
    </submittedName>
</protein>
<gene>
    <name evidence="2" type="ordered locus">DvMF_2258</name>
</gene>
<organism evidence="2">
    <name type="scientific">Nitratidesulfovibrio vulgaris (strain DSM 19637 / Miyazaki F)</name>
    <name type="common">Desulfovibrio vulgaris</name>
    <dbReference type="NCBI Taxonomy" id="883"/>
    <lineage>
        <taxon>Bacteria</taxon>
        <taxon>Pseudomonadati</taxon>
        <taxon>Thermodesulfobacteriota</taxon>
        <taxon>Desulfovibrionia</taxon>
        <taxon>Desulfovibrionales</taxon>
        <taxon>Desulfovibrionaceae</taxon>
        <taxon>Nitratidesulfovibrio</taxon>
    </lineage>
</organism>
<dbReference type="AlphaFoldDB" id="B8DQT2"/>
<sequence length="162" mass="17087">MSHVKTIRAIRRFCLDCQGGVAREVRLCPDTGCGLYAWRLAGIVAGGANGGGRHDHAGDGDADTDPVAGASTGSSGGNPLPGALPLIAQTLPDERPVRAIRRYCIACCGGERAEVRTCDARDRCALWSYRFGVLPETYRKVKARLTGPRTLVLPGLPIGTNG</sequence>
<accession>B8DQT2</accession>
<proteinExistence type="predicted"/>
<evidence type="ECO:0000313" key="2">
    <source>
        <dbReference type="EMBL" id="ACL09201.1"/>
    </source>
</evidence>
<dbReference type="HOGENOM" id="CLU_1632752_0_0_7"/>
<reference evidence="2" key="1">
    <citation type="submission" date="2008-10" db="EMBL/GenBank/DDBJ databases">
        <title>Complete sequence of Desulfovibrio vulgaris str. 'Miyazaki F'.</title>
        <authorList>
            <person name="Lucas S."/>
            <person name="Copeland A."/>
            <person name="Lapidus A."/>
            <person name="Glavina del Rio T."/>
            <person name="Dalin E."/>
            <person name="Tice H."/>
            <person name="Bruce D."/>
            <person name="Goodwin L."/>
            <person name="Pitluck S."/>
            <person name="Sims D."/>
            <person name="Brettin T."/>
            <person name="Detter J.C."/>
            <person name="Han C."/>
            <person name="Larimer F."/>
            <person name="Land M."/>
            <person name="Hauser L."/>
            <person name="Kyrpides N."/>
            <person name="Mikhailova N."/>
            <person name="Hazen T.C."/>
            <person name="Richardson P."/>
        </authorList>
    </citation>
    <scope>NUCLEOTIDE SEQUENCE</scope>
    <source>
        <strain evidence="2">Miyazaki F</strain>
    </source>
</reference>